<dbReference type="Gene3D" id="1.20.920.10">
    <property type="entry name" value="Bromodomain-like"/>
    <property type="match status" value="1"/>
</dbReference>
<dbReference type="Pfam" id="PF01342">
    <property type="entry name" value="SAND"/>
    <property type="match status" value="2"/>
</dbReference>
<feature type="domain" description="SAND" evidence="11">
    <location>
        <begin position="330"/>
        <end position="410"/>
    </location>
</feature>
<dbReference type="InterPro" id="IPR036427">
    <property type="entry name" value="Bromodomain-like_sf"/>
</dbReference>
<evidence type="ECO:0000259" key="12">
    <source>
        <dbReference type="PROSITE" id="PS51414"/>
    </source>
</evidence>
<feature type="compositionally biased region" description="Basic and acidic residues" evidence="8">
    <location>
        <begin position="116"/>
        <end position="139"/>
    </location>
</feature>
<evidence type="ECO:0000256" key="8">
    <source>
        <dbReference type="SAM" id="MobiDB-lite"/>
    </source>
</evidence>
<dbReference type="CDD" id="cd04369">
    <property type="entry name" value="Bromodomain"/>
    <property type="match status" value="1"/>
</dbReference>
<dbReference type="Gene3D" id="3.30.40.10">
    <property type="entry name" value="Zinc/RING finger domain, C3HC4 (zinc finger)"/>
    <property type="match status" value="1"/>
</dbReference>
<dbReference type="InterPro" id="IPR011011">
    <property type="entry name" value="Znf_FYVE_PHD"/>
</dbReference>
<feature type="compositionally biased region" description="Acidic residues" evidence="8">
    <location>
        <begin position="315"/>
        <end position="328"/>
    </location>
</feature>
<dbReference type="InterPro" id="IPR001965">
    <property type="entry name" value="Znf_PHD"/>
</dbReference>
<dbReference type="SUPFAM" id="SSF47370">
    <property type="entry name" value="Bromodomain"/>
    <property type="match status" value="1"/>
</dbReference>
<dbReference type="Pfam" id="PF03172">
    <property type="entry name" value="HSR"/>
    <property type="match status" value="1"/>
</dbReference>
<dbReference type="RefSeq" id="XP_017272020.1">
    <property type="nucleotide sequence ID" value="XM_017416531.3"/>
</dbReference>
<evidence type="ECO:0000256" key="4">
    <source>
        <dbReference type="ARBA" id="ARBA00022833"/>
    </source>
</evidence>
<evidence type="ECO:0000259" key="10">
    <source>
        <dbReference type="PROSITE" id="PS50016"/>
    </source>
</evidence>
<dbReference type="KEGG" id="kmr:108236085"/>
<keyword evidence="1" id="KW-0597">Phosphoprotein</keyword>
<keyword evidence="5 6" id="KW-0103">Bromodomain</keyword>
<dbReference type="InterPro" id="IPR001487">
    <property type="entry name" value="Bromodomain"/>
</dbReference>
<dbReference type="InterPro" id="IPR019787">
    <property type="entry name" value="Znf_PHD-finger"/>
</dbReference>
<protein>
    <submittedName>
        <fullName evidence="13">SP110 nuclear antigen, tandem duplicate 3</fullName>
    </submittedName>
</protein>
<evidence type="ECO:0000256" key="1">
    <source>
        <dbReference type="ARBA" id="ARBA00022553"/>
    </source>
</evidence>
<feature type="region of interest" description="Disordered" evidence="8">
    <location>
        <begin position="274"/>
        <end position="335"/>
    </location>
</feature>
<dbReference type="GO" id="GO:0008270">
    <property type="term" value="F:zinc ion binding"/>
    <property type="evidence" value="ECO:0007669"/>
    <property type="project" value="UniProtKB-KW"/>
</dbReference>
<evidence type="ECO:0000259" key="9">
    <source>
        <dbReference type="PROSITE" id="PS50014"/>
    </source>
</evidence>
<dbReference type="OMA" id="CMENPQT"/>
<dbReference type="PANTHER" id="PTHR46386">
    <property type="entry name" value="NUCLEAR BODY PROTEIN SP140"/>
    <property type="match status" value="1"/>
</dbReference>
<dbReference type="PROSITE" id="PS50014">
    <property type="entry name" value="BROMODOMAIN_2"/>
    <property type="match status" value="1"/>
</dbReference>
<keyword evidence="2" id="KW-0479">Metal-binding</keyword>
<evidence type="ECO:0000256" key="6">
    <source>
        <dbReference type="PROSITE-ProRule" id="PRU00035"/>
    </source>
</evidence>
<evidence type="ECO:0000256" key="5">
    <source>
        <dbReference type="ARBA" id="ARBA00023117"/>
    </source>
</evidence>
<feature type="domain" description="SAND" evidence="11">
    <location>
        <begin position="191"/>
        <end position="269"/>
    </location>
</feature>
<feature type="domain" description="PHD-type" evidence="10">
    <location>
        <begin position="434"/>
        <end position="486"/>
    </location>
</feature>
<evidence type="ECO:0000256" key="7">
    <source>
        <dbReference type="PROSITE-ProRule" id="PRU00146"/>
    </source>
</evidence>
<dbReference type="SMART" id="SM00297">
    <property type="entry name" value="BROMO"/>
    <property type="match status" value="1"/>
</dbReference>
<dbReference type="InterPro" id="IPR013083">
    <property type="entry name" value="Znf_RING/FYVE/PHD"/>
</dbReference>
<dbReference type="OrthoDB" id="1870062at2759"/>
<dbReference type="InterPro" id="IPR000770">
    <property type="entry name" value="SAND_dom"/>
</dbReference>
<sequence>MDPLDFFEPHELLCFFHRRKTEMSCMANPHTFLSQLRDHNLIQEDTYKKVIRMKSKEKLRKEVYKILDWLETTRAKHIRAFWKCVFVEVMLSQYPTLKTLRNSLMDGSYKFDAQLPEKVEKEEEGKRESPGRLKDEETRASSGKKRKARSTSSDGDEQQPGPSSLLTPGQKRKSKKICFSSPLKKGEKGDIWTWPIYKSQLPVMCGDKEGTLRRDRLAKGEKCILAEKRWFAPSEFEKFAGKGSYRNWKSSIRCMDTPLGKLIKDGHLTSVGYKGRHKQAKAPQSSSSHSDTVSEEEDNQEDEVSSSERNNSSDASEEEEMEASDEQQPESNPDYYRTTFKVTCGALSGSLNKKRFASGRCGKSIRTDTSWLTPVEFVKEAFRQGDGSWRKDIEYDGKPLSSLLQAKVLVLHSLLCSCKLCKPKPKDLDDQRNDDECFICKTEDVEDLVECDHCPRSFHQKCHMPHIEDAVKNDVRPWMCTFCVFNTNQVYRYADEQRSDAVLSRQISQHILECQYLLLYLCSADVEQMFALNPTLYIENYSSFIKTPMWLGNIAEKLKKKEYLTVGQFVSDVDLIFTNCALFNQNNEEFRATGEHLKHLFDQEFKKAFNICD</sequence>
<dbReference type="SUPFAM" id="SSF57903">
    <property type="entry name" value="FYVE/PHD zinc finger"/>
    <property type="match status" value="1"/>
</dbReference>
<proteinExistence type="predicted"/>
<keyword evidence="14" id="KW-1185">Reference proteome</keyword>
<dbReference type="GO" id="GO:0003677">
    <property type="term" value="F:DNA binding"/>
    <property type="evidence" value="ECO:0007669"/>
    <property type="project" value="InterPro"/>
</dbReference>
<dbReference type="PRINTS" id="PR00503">
    <property type="entry name" value="BROMODOMAIN"/>
</dbReference>
<reference evidence="13" key="2">
    <citation type="submission" date="2025-09" db="UniProtKB">
        <authorList>
            <consortium name="Ensembl"/>
        </authorList>
    </citation>
    <scope>IDENTIFICATION</scope>
</reference>
<dbReference type="Ensembl" id="ENSKMAT00000022835.1">
    <property type="protein sequence ID" value="ENSKMAP00000022549.1"/>
    <property type="gene ID" value="ENSKMAG00000016740.1"/>
</dbReference>
<dbReference type="AlphaFoldDB" id="A0A3Q3BD23"/>
<dbReference type="PROSITE" id="PS50864">
    <property type="entry name" value="SAND"/>
    <property type="match status" value="2"/>
</dbReference>
<dbReference type="STRING" id="37003.ENSKMAP00000022549"/>
<evidence type="ECO:0000313" key="14">
    <source>
        <dbReference type="Proteomes" id="UP000264800"/>
    </source>
</evidence>
<dbReference type="SMART" id="SM00249">
    <property type="entry name" value="PHD"/>
    <property type="match status" value="1"/>
</dbReference>
<accession>A0A3Q3BD23</accession>
<organism evidence="13 14">
    <name type="scientific">Kryptolebias marmoratus</name>
    <name type="common">Mangrove killifish</name>
    <name type="synonym">Rivulus marmoratus</name>
    <dbReference type="NCBI Taxonomy" id="37003"/>
    <lineage>
        <taxon>Eukaryota</taxon>
        <taxon>Metazoa</taxon>
        <taxon>Chordata</taxon>
        <taxon>Craniata</taxon>
        <taxon>Vertebrata</taxon>
        <taxon>Euteleostomi</taxon>
        <taxon>Actinopterygii</taxon>
        <taxon>Neopterygii</taxon>
        <taxon>Teleostei</taxon>
        <taxon>Neoteleostei</taxon>
        <taxon>Acanthomorphata</taxon>
        <taxon>Ovalentaria</taxon>
        <taxon>Atherinomorphae</taxon>
        <taxon>Cyprinodontiformes</taxon>
        <taxon>Rivulidae</taxon>
        <taxon>Kryptolebias</taxon>
    </lineage>
</organism>
<keyword evidence="4" id="KW-0862">Zinc</keyword>
<dbReference type="SMART" id="SM00258">
    <property type="entry name" value="SAND"/>
    <property type="match status" value="2"/>
</dbReference>
<evidence type="ECO:0000259" key="11">
    <source>
        <dbReference type="PROSITE" id="PS50864"/>
    </source>
</evidence>
<dbReference type="SUPFAM" id="SSF63763">
    <property type="entry name" value="SAND domain-like"/>
    <property type="match status" value="2"/>
</dbReference>
<dbReference type="InterPro" id="IPR004865">
    <property type="entry name" value="HSR_dom"/>
</dbReference>
<dbReference type="InterPro" id="IPR010919">
    <property type="entry name" value="SAND-like_dom_sf"/>
</dbReference>
<feature type="region of interest" description="Disordered" evidence="8">
    <location>
        <begin position="116"/>
        <end position="186"/>
    </location>
</feature>
<feature type="domain" description="Bromo" evidence="9">
    <location>
        <begin position="538"/>
        <end position="591"/>
    </location>
</feature>
<keyword evidence="3 7" id="KW-0863">Zinc-finger</keyword>
<dbReference type="GeneTree" id="ENSGT00940000166738"/>
<dbReference type="PANTHER" id="PTHR46386:SF1">
    <property type="entry name" value="NUCLEAR BODY PROTEIN SP140-LIKE PROTEIN"/>
    <property type="match status" value="1"/>
</dbReference>
<name>A0A3Q3BD23_KRYMA</name>
<dbReference type="PROSITE" id="PS50016">
    <property type="entry name" value="ZF_PHD_2"/>
    <property type="match status" value="1"/>
</dbReference>
<evidence type="ECO:0000256" key="3">
    <source>
        <dbReference type="ARBA" id="ARBA00022771"/>
    </source>
</evidence>
<evidence type="ECO:0000313" key="13">
    <source>
        <dbReference type="Ensembl" id="ENSKMAP00000022549.1"/>
    </source>
</evidence>
<feature type="compositionally biased region" description="Acidic residues" evidence="8">
    <location>
        <begin position="293"/>
        <end position="305"/>
    </location>
</feature>
<dbReference type="GO" id="GO:0000981">
    <property type="term" value="F:DNA-binding transcription factor activity, RNA polymerase II-specific"/>
    <property type="evidence" value="ECO:0007669"/>
    <property type="project" value="TreeGrafter"/>
</dbReference>
<dbReference type="Gene3D" id="3.10.390.10">
    <property type="entry name" value="SAND domain-like"/>
    <property type="match status" value="2"/>
</dbReference>
<dbReference type="Pfam" id="PF00439">
    <property type="entry name" value="Bromodomain"/>
    <property type="match status" value="1"/>
</dbReference>
<feature type="domain" description="HSR" evidence="12">
    <location>
        <begin position="1"/>
        <end position="109"/>
    </location>
</feature>
<dbReference type="GeneID" id="108236085"/>
<dbReference type="Proteomes" id="UP000264800">
    <property type="component" value="Unplaced"/>
</dbReference>
<reference evidence="13" key="1">
    <citation type="submission" date="2025-08" db="UniProtKB">
        <authorList>
            <consortium name="Ensembl"/>
        </authorList>
    </citation>
    <scope>IDENTIFICATION</scope>
</reference>
<dbReference type="InterPro" id="IPR043563">
    <property type="entry name" value="Sp110/Sp140/Sp140L-like"/>
</dbReference>
<dbReference type="Pfam" id="PF00628">
    <property type="entry name" value="PHD"/>
    <property type="match status" value="1"/>
</dbReference>
<dbReference type="CTD" id="796843"/>
<dbReference type="GO" id="GO:0005634">
    <property type="term" value="C:nucleus"/>
    <property type="evidence" value="ECO:0007669"/>
    <property type="project" value="InterPro"/>
</dbReference>
<evidence type="ECO:0000256" key="2">
    <source>
        <dbReference type="ARBA" id="ARBA00022723"/>
    </source>
</evidence>
<dbReference type="PROSITE" id="PS51414">
    <property type="entry name" value="HSR"/>
    <property type="match status" value="1"/>
</dbReference>